<evidence type="ECO:0000256" key="1">
    <source>
        <dbReference type="ARBA" id="ARBA00023015"/>
    </source>
</evidence>
<feature type="compositionally biased region" description="Polar residues" evidence="5">
    <location>
        <begin position="113"/>
        <end position="128"/>
    </location>
</feature>
<sequence>MSREVSPATSVSSQNPSDEPPARQGAAPERTQPRPVQRRAAQACMQCRMRKVRCDVVLRTPPCTNCSLDGVECRIAGTLRRRPLPRQEKRPALVSPPQSSRSSQSRIAPLGANQASTPDAPTTSTRQQYQDFHQRVDGTVPRFPKADREGYLQTVLSANHGESYVSSDPGRRVVDSEQYRVPVDYPQPRDLNPQRNTYLPDFVRPFSVPRPEDVEFLRQRGVFVLLPSELQLMVVDRFEQFTYPVFPTLDISEFRGAICGGNPTYKIPLILYHAVMFVGLGLIESDIIQRFLFTSKEAAREAFYEKTKALYDLNVEHDRMVLCQTSILLVDRIDLTDPKNLIFWIGNAITHAHDLKLYREEPNPPPPPYRNQRKLLWWEILIKECILCMGLPQPPRVWSFGTPFVTMSDFGFDDVQLSRNNSETQALQTPEATLALIFILKVKLFNQIYHILRNIHEDIGGFSGQPIGGLIPTVRQSMARQLHLWHDEVPSGLWIKNLVKTPIVSIQPSVAWAMAINEIQYWTSLMLIFKDDILVELSPHTKPGFMAEHGTRADYSRSLLQHAAGELICVLDNTILCNLSQFLPPSVLHPLILAAAICFQDATSPDPTLRQKSLCKIDVCLQVARQLVQKGPTLAGPVAKMEEAARLLRERAPLDQSNTLGDPEVGRPSFASTPASGLTPPLDPGGDDTSLVFDRPLFEAMFTDFAM</sequence>
<dbReference type="InterPro" id="IPR001138">
    <property type="entry name" value="Zn2Cys6_DnaBD"/>
</dbReference>
<keyword evidence="3" id="KW-0804">Transcription</keyword>
<comment type="caution">
    <text evidence="7">The sequence shown here is derived from an EMBL/GenBank/DDBJ whole genome shotgun (WGS) entry which is preliminary data.</text>
</comment>
<dbReference type="Gene3D" id="4.10.240.10">
    <property type="entry name" value="Zn(2)-C6 fungal-type DNA-binding domain"/>
    <property type="match status" value="1"/>
</dbReference>
<keyword evidence="8" id="KW-1185">Reference proteome</keyword>
<dbReference type="InterPro" id="IPR052761">
    <property type="entry name" value="Fungal_Detox/Toxin_TFs"/>
</dbReference>
<evidence type="ECO:0000313" key="7">
    <source>
        <dbReference type="EMBL" id="KAL2808219.1"/>
    </source>
</evidence>
<dbReference type="EMBL" id="JBFXLT010000118">
    <property type="protein sequence ID" value="KAL2808219.1"/>
    <property type="molecule type" value="Genomic_DNA"/>
</dbReference>
<dbReference type="PANTHER" id="PTHR47425:SF2">
    <property type="entry name" value="FARB-RELATED"/>
    <property type="match status" value="1"/>
</dbReference>
<protein>
    <recommendedName>
        <fullName evidence="6">Zn(2)-C6 fungal-type domain-containing protein</fullName>
    </recommendedName>
</protein>
<reference evidence="7 8" key="1">
    <citation type="submission" date="2024-07" db="EMBL/GenBank/DDBJ databases">
        <title>Section-level genome sequencing and comparative genomics of Aspergillus sections Usti and Cavernicolus.</title>
        <authorList>
            <consortium name="Lawrence Berkeley National Laboratory"/>
            <person name="Nybo J.L."/>
            <person name="Vesth T.C."/>
            <person name="Theobald S."/>
            <person name="Frisvad J.C."/>
            <person name="Larsen T.O."/>
            <person name="Kjaerboelling I."/>
            <person name="Rothschild-Mancinelli K."/>
            <person name="Lyhne E.K."/>
            <person name="Kogle M.E."/>
            <person name="Barry K."/>
            <person name="Clum A."/>
            <person name="Na H."/>
            <person name="Ledsgaard L."/>
            <person name="Lin J."/>
            <person name="Lipzen A."/>
            <person name="Kuo A."/>
            <person name="Riley R."/>
            <person name="Mondo S."/>
            <person name="Labutti K."/>
            <person name="Haridas S."/>
            <person name="Pangalinan J."/>
            <person name="Salamov A.A."/>
            <person name="Simmons B.A."/>
            <person name="Magnuson J.K."/>
            <person name="Chen J."/>
            <person name="Drula E."/>
            <person name="Henrissat B."/>
            <person name="Wiebenga A."/>
            <person name="Lubbers R.J."/>
            <person name="Gomes A.C."/>
            <person name="Makela M.R."/>
            <person name="Stajich J."/>
            <person name="Grigoriev I.V."/>
            <person name="Mortensen U.H."/>
            <person name="De Vries R.P."/>
            <person name="Baker S.E."/>
            <person name="Andersen M.R."/>
        </authorList>
    </citation>
    <scope>NUCLEOTIDE SEQUENCE [LARGE SCALE GENOMIC DNA]</scope>
    <source>
        <strain evidence="7 8">CBS 588.65</strain>
    </source>
</reference>
<feature type="domain" description="Zn(2)-C6 fungal-type" evidence="6">
    <location>
        <begin position="43"/>
        <end position="75"/>
    </location>
</feature>
<dbReference type="SUPFAM" id="SSF57701">
    <property type="entry name" value="Zn2/Cys6 DNA-binding domain"/>
    <property type="match status" value="1"/>
</dbReference>
<feature type="compositionally biased region" description="Low complexity" evidence="5">
    <location>
        <begin position="95"/>
        <end position="106"/>
    </location>
</feature>
<accession>A0ABR4GYI2</accession>
<evidence type="ECO:0000256" key="5">
    <source>
        <dbReference type="SAM" id="MobiDB-lite"/>
    </source>
</evidence>
<proteinExistence type="predicted"/>
<evidence type="ECO:0000259" key="6">
    <source>
        <dbReference type="PROSITE" id="PS50048"/>
    </source>
</evidence>
<feature type="compositionally biased region" description="Polar residues" evidence="5">
    <location>
        <begin position="7"/>
        <end position="17"/>
    </location>
</feature>
<dbReference type="PANTHER" id="PTHR47425">
    <property type="entry name" value="FARB-RELATED"/>
    <property type="match status" value="1"/>
</dbReference>
<dbReference type="PROSITE" id="PS50048">
    <property type="entry name" value="ZN2_CY6_FUNGAL_2"/>
    <property type="match status" value="1"/>
</dbReference>
<dbReference type="Pfam" id="PF00172">
    <property type="entry name" value="Zn_clus"/>
    <property type="match status" value="1"/>
</dbReference>
<keyword evidence="4" id="KW-0539">Nucleus</keyword>
<organism evidence="7 8">
    <name type="scientific">Aspergillus granulosus</name>
    <dbReference type="NCBI Taxonomy" id="176169"/>
    <lineage>
        <taxon>Eukaryota</taxon>
        <taxon>Fungi</taxon>
        <taxon>Dikarya</taxon>
        <taxon>Ascomycota</taxon>
        <taxon>Pezizomycotina</taxon>
        <taxon>Eurotiomycetes</taxon>
        <taxon>Eurotiomycetidae</taxon>
        <taxon>Eurotiales</taxon>
        <taxon>Aspergillaceae</taxon>
        <taxon>Aspergillus</taxon>
        <taxon>Aspergillus subgen. Nidulantes</taxon>
    </lineage>
</organism>
<feature type="region of interest" description="Disordered" evidence="5">
    <location>
        <begin position="1"/>
        <end position="37"/>
    </location>
</feature>
<feature type="region of interest" description="Disordered" evidence="5">
    <location>
        <begin position="651"/>
        <end position="690"/>
    </location>
</feature>
<evidence type="ECO:0000256" key="4">
    <source>
        <dbReference type="ARBA" id="ARBA00023242"/>
    </source>
</evidence>
<dbReference type="SMART" id="SM00066">
    <property type="entry name" value="GAL4"/>
    <property type="match status" value="1"/>
</dbReference>
<dbReference type="CDD" id="cd00067">
    <property type="entry name" value="GAL4"/>
    <property type="match status" value="1"/>
</dbReference>
<dbReference type="InterPro" id="IPR036864">
    <property type="entry name" value="Zn2-C6_fun-type_DNA-bd_sf"/>
</dbReference>
<dbReference type="PROSITE" id="PS00463">
    <property type="entry name" value="ZN2_CY6_FUNGAL_1"/>
    <property type="match status" value="1"/>
</dbReference>
<dbReference type="Proteomes" id="UP001610334">
    <property type="component" value="Unassembled WGS sequence"/>
</dbReference>
<keyword evidence="2" id="KW-0238">DNA-binding</keyword>
<name>A0ABR4GYI2_9EURO</name>
<evidence type="ECO:0000256" key="3">
    <source>
        <dbReference type="ARBA" id="ARBA00023163"/>
    </source>
</evidence>
<gene>
    <name evidence="7" type="ORF">BJX63DRAFT_41326</name>
</gene>
<feature type="region of interest" description="Disordered" evidence="5">
    <location>
        <begin position="82"/>
        <end position="128"/>
    </location>
</feature>
<evidence type="ECO:0000313" key="8">
    <source>
        <dbReference type="Proteomes" id="UP001610334"/>
    </source>
</evidence>
<keyword evidence="1" id="KW-0805">Transcription regulation</keyword>
<dbReference type="CDD" id="cd12148">
    <property type="entry name" value="fungal_TF_MHR"/>
    <property type="match status" value="1"/>
</dbReference>
<evidence type="ECO:0000256" key="2">
    <source>
        <dbReference type="ARBA" id="ARBA00023125"/>
    </source>
</evidence>